<keyword evidence="6 10" id="KW-1133">Transmembrane helix</keyword>
<keyword evidence="3" id="KW-0716">Sensory transduction</keyword>
<proteinExistence type="predicted"/>
<dbReference type="GO" id="GO:0007165">
    <property type="term" value="P:signal transduction"/>
    <property type="evidence" value="ECO:0007669"/>
    <property type="project" value="UniProtKB-KW"/>
</dbReference>
<protein>
    <submittedName>
        <fullName evidence="11">7tm Odorant receptor</fullName>
    </submittedName>
</protein>
<feature type="transmembrane region" description="Helical" evidence="10">
    <location>
        <begin position="122"/>
        <end position="139"/>
    </location>
</feature>
<keyword evidence="9" id="KW-0807">Transducer</keyword>
<dbReference type="Pfam" id="PF02949">
    <property type="entry name" value="7tm_6"/>
    <property type="match status" value="1"/>
</dbReference>
<accession>A0AAW1IBU0</accession>
<dbReference type="GO" id="GO:0005886">
    <property type="term" value="C:plasma membrane"/>
    <property type="evidence" value="ECO:0007669"/>
    <property type="project" value="UniProtKB-SubCell"/>
</dbReference>
<evidence type="ECO:0000256" key="1">
    <source>
        <dbReference type="ARBA" id="ARBA00004651"/>
    </source>
</evidence>
<dbReference type="Proteomes" id="UP001458880">
    <property type="component" value="Unassembled WGS sequence"/>
</dbReference>
<feature type="transmembrane region" description="Helical" evidence="10">
    <location>
        <begin position="170"/>
        <end position="196"/>
    </location>
</feature>
<evidence type="ECO:0000256" key="6">
    <source>
        <dbReference type="ARBA" id="ARBA00022989"/>
    </source>
</evidence>
<keyword evidence="7 10" id="KW-0472">Membrane</keyword>
<keyword evidence="12" id="KW-1185">Reference proteome</keyword>
<evidence type="ECO:0000256" key="10">
    <source>
        <dbReference type="SAM" id="Phobius"/>
    </source>
</evidence>
<evidence type="ECO:0000256" key="3">
    <source>
        <dbReference type="ARBA" id="ARBA00022606"/>
    </source>
</evidence>
<comment type="subcellular location">
    <subcellularLocation>
        <location evidence="1">Cell membrane</location>
        <topology evidence="1">Multi-pass membrane protein</topology>
    </subcellularLocation>
</comment>
<keyword evidence="4 10" id="KW-0812">Transmembrane</keyword>
<evidence type="ECO:0000256" key="9">
    <source>
        <dbReference type="ARBA" id="ARBA00023224"/>
    </source>
</evidence>
<keyword evidence="2" id="KW-1003">Cell membrane</keyword>
<reference evidence="11" key="1">
    <citation type="submission" date="2023-05" db="EMBL/GenBank/DDBJ databases">
        <authorList>
            <person name="Nardi F."/>
            <person name="Carapelli A."/>
            <person name="Cucini C."/>
        </authorList>
    </citation>
    <scope>NUCLEOTIDE SEQUENCE</scope>
    <source>
        <strain evidence="11">DMR45628</strain>
        <tissue evidence="11">Testes</tissue>
    </source>
</reference>
<dbReference type="InterPro" id="IPR004117">
    <property type="entry name" value="7tm6_olfct_rcpt"/>
</dbReference>
<organism evidence="11 12">
    <name type="scientific">Popillia japonica</name>
    <name type="common">Japanese beetle</name>
    <dbReference type="NCBI Taxonomy" id="7064"/>
    <lineage>
        <taxon>Eukaryota</taxon>
        <taxon>Metazoa</taxon>
        <taxon>Ecdysozoa</taxon>
        <taxon>Arthropoda</taxon>
        <taxon>Hexapoda</taxon>
        <taxon>Insecta</taxon>
        <taxon>Pterygota</taxon>
        <taxon>Neoptera</taxon>
        <taxon>Endopterygota</taxon>
        <taxon>Coleoptera</taxon>
        <taxon>Polyphaga</taxon>
        <taxon>Scarabaeiformia</taxon>
        <taxon>Scarabaeidae</taxon>
        <taxon>Rutelinae</taxon>
        <taxon>Popillia</taxon>
    </lineage>
</organism>
<feature type="transmembrane region" description="Helical" evidence="10">
    <location>
        <begin position="34"/>
        <end position="54"/>
    </location>
</feature>
<sequence length="229" mass="26571">MELKLRDDALQNSIECLKLTGELSSYGFGRFIKIYRLINCCAYVLNIVLLLANLPNAKGYNYIEIVESLGTITHGLVKYICLFYYNGELLNLVSDTQLFWDIREIEETYPMAKSILVLCKRFQTAFIFLAVIGIEQYFLRPLTTANGLIFPARITPDSITFKTILLFSQYYVMLSIVTTIGAYDMFYTSYLGYVIIQLRMLKNRFEHITADVHVKDIHRYINHHQLLLS</sequence>
<reference evidence="11 12" key="2">
    <citation type="journal article" date="2024" name="BMC Genomics">
        <title>De novo assembly and annotation of Popillia japonica's genome with initial clues to its potential as an invasive pest.</title>
        <authorList>
            <person name="Cucini C."/>
            <person name="Boschi S."/>
            <person name="Funari R."/>
            <person name="Cardaioli E."/>
            <person name="Iannotti N."/>
            <person name="Marturano G."/>
            <person name="Paoli F."/>
            <person name="Bruttini M."/>
            <person name="Carapelli A."/>
            <person name="Frati F."/>
            <person name="Nardi F."/>
        </authorList>
    </citation>
    <scope>NUCLEOTIDE SEQUENCE [LARGE SCALE GENOMIC DNA]</scope>
    <source>
        <strain evidence="11">DMR45628</strain>
    </source>
</reference>
<dbReference type="PANTHER" id="PTHR21137">
    <property type="entry name" value="ODORANT RECEPTOR"/>
    <property type="match status" value="1"/>
</dbReference>
<name>A0AAW1IBU0_POPJA</name>
<evidence type="ECO:0000256" key="2">
    <source>
        <dbReference type="ARBA" id="ARBA00022475"/>
    </source>
</evidence>
<dbReference type="EMBL" id="JASPKY010000683">
    <property type="protein sequence ID" value="KAK9686816.1"/>
    <property type="molecule type" value="Genomic_DNA"/>
</dbReference>
<dbReference type="GO" id="GO:0004984">
    <property type="term" value="F:olfactory receptor activity"/>
    <property type="evidence" value="ECO:0007669"/>
    <property type="project" value="InterPro"/>
</dbReference>
<evidence type="ECO:0000313" key="12">
    <source>
        <dbReference type="Proteomes" id="UP001458880"/>
    </source>
</evidence>
<evidence type="ECO:0000256" key="5">
    <source>
        <dbReference type="ARBA" id="ARBA00022725"/>
    </source>
</evidence>
<dbReference type="PANTHER" id="PTHR21137:SF35">
    <property type="entry name" value="ODORANT RECEPTOR 19A-RELATED"/>
    <property type="match status" value="1"/>
</dbReference>
<evidence type="ECO:0000256" key="7">
    <source>
        <dbReference type="ARBA" id="ARBA00023136"/>
    </source>
</evidence>
<evidence type="ECO:0000313" key="11">
    <source>
        <dbReference type="EMBL" id="KAK9686815.1"/>
    </source>
</evidence>
<gene>
    <name evidence="11" type="ORF">QE152_g36905</name>
</gene>
<comment type="caution">
    <text evidence="11">The sequence shown here is derived from an EMBL/GenBank/DDBJ whole genome shotgun (WGS) entry which is preliminary data.</text>
</comment>
<keyword evidence="8 11" id="KW-0675">Receptor</keyword>
<keyword evidence="5" id="KW-0552">Olfaction</keyword>
<evidence type="ECO:0000256" key="4">
    <source>
        <dbReference type="ARBA" id="ARBA00022692"/>
    </source>
</evidence>
<dbReference type="EMBL" id="JASPKY010000683">
    <property type="protein sequence ID" value="KAK9686815.1"/>
    <property type="molecule type" value="Genomic_DNA"/>
</dbReference>
<dbReference type="GO" id="GO:0005549">
    <property type="term" value="F:odorant binding"/>
    <property type="evidence" value="ECO:0007669"/>
    <property type="project" value="InterPro"/>
</dbReference>
<evidence type="ECO:0000256" key="8">
    <source>
        <dbReference type="ARBA" id="ARBA00023170"/>
    </source>
</evidence>
<dbReference type="AlphaFoldDB" id="A0AAW1IBU0"/>